<sequence>MGISPFKPFKSPGVDGIYPVLLQRGRPLAPHLCKIFRPALFYGHYQRPGDRARQSFTPKPGKATTLLPKGFDQLFPFPPEDLEKKV</sequence>
<organism evidence="1 2">
    <name type="scientific">Oedothorax gibbosus</name>
    <dbReference type="NCBI Taxonomy" id="931172"/>
    <lineage>
        <taxon>Eukaryota</taxon>
        <taxon>Metazoa</taxon>
        <taxon>Ecdysozoa</taxon>
        <taxon>Arthropoda</taxon>
        <taxon>Chelicerata</taxon>
        <taxon>Arachnida</taxon>
        <taxon>Araneae</taxon>
        <taxon>Araneomorphae</taxon>
        <taxon>Entelegynae</taxon>
        <taxon>Araneoidea</taxon>
        <taxon>Linyphiidae</taxon>
        <taxon>Erigoninae</taxon>
        <taxon>Oedothorax</taxon>
    </lineage>
</organism>
<accession>A0AAV6TCS7</accession>
<comment type="caution">
    <text evidence="1">The sequence shown here is derived from an EMBL/GenBank/DDBJ whole genome shotgun (WGS) entry which is preliminary data.</text>
</comment>
<dbReference type="EMBL" id="JAFNEN010007003">
    <property type="protein sequence ID" value="KAG8155711.1"/>
    <property type="molecule type" value="Genomic_DNA"/>
</dbReference>
<protein>
    <submittedName>
        <fullName evidence="1">Uncharacterized protein</fullName>
    </submittedName>
</protein>
<dbReference type="AlphaFoldDB" id="A0AAV6TCS7"/>
<gene>
    <name evidence="1" type="ORF">JTE90_014212</name>
</gene>
<proteinExistence type="predicted"/>
<reference evidence="1 2" key="1">
    <citation type="journal article" date="2022" name="Nat. Ecol. Evol.">
        <title>A masculinizing supergene underlies an exaggerated male reproductive morph in a spider.</title>
        <authorList>
            <person name="Hendrickx F."/>
            <person name="De Corte Z."/>
            <person name="Sonet G."/>
            <person name="Van Belleghem S.M."/>
            <person name="Kostlbacher S."/>
            <person name="Vangestel C."/>
        </authorList>
    </citation>
    <scope>NUCLEOTIDE SEQUENCE [LARGE SCALE GENOMIC DNA]</scope>
    <source>
        <strain evidence="1">W744_W776</strain>
    </source>
</reference>
<dbReference type="Proteomes" id="UP000827092">
    <property type="component" value="Unassembled WGS sequence"/>
</dbReference>
<evidence type="ECO:0000313" key="1">
    <source>
        <dbReference type="EMBL" id="KAG8155711.1"/>
    </source>
</evidence>
<evidence type="ECO:0000313" key="2">
    <source>
        <dbReference type="Proteomes" id="UP000827092"/>
    </source>
</evidence>
<keyword evidence="2" id="KW-1185">Reference proteome</keyword>
<name>A0AAV6TCS7_9ARAC</name>